<protein>
    <submittedName>
        <fullName evidence="4">Transposase</fullName>
    </submittedName>
</protein>
<dbReference type="OrthoDB" id="9815354at2"/>
<sequence length="455" mass="50048">MPKRTTGDRPELNPVNVGAAAIDIGSKIHMAAVDPICTDTPVRAFGTFTQDLHDLADWFKACGVTSVAMESTGVYWIPAYEILEQRGFEVILVNARYAKNVPGRKTDVSDAAWLRQLHSYGLLRGSFRPDAEIATLRAYLRQRERLVEYAAAHIQHMQKALMEMNLQLHHVVSDITGATGMRIIRAIVAGERNPDVLATYRDVRCHSSIETIRAALVGNDRDEHVFALTQSLELYDTYQAKMLDCDRKLESLITALTDKGAKPVGKLPRPRVKTKQVNTPSFDVRAALYGVLGVDLTEIHGLGPSLALKLIGECGTDLRAWPTAKHFTSWLCLAPGNKISGGKVLSSRTRRSSSRAAALLRLAATTIGRSDTALGAFYRRLSSRAGKAKAVTATARKIAVLFYNTVRHGISYRDPGADHYEEQYRSRVLANLKRRAKSLGFVLQAVPCGPEVAVS</sequence>
<dbReference type="EMBL" id="LJYG01000021">
    <property type="protein sequence ID" value="KRQ16847.1"/>
    <property type="molecule type" value="Genomic_DNA"/>
</dbReference>
<evidence type="ECO:0000313" key="4">
    <source>
        <dbReference type="EMBL" id="KRQ12150.1"/>
    </source>
</evidence>
<dbReference type="EMBL" id="LJYG01000070">
    <property type="protein sequence ID" value="KRQ12150.1"/>
    <property type="molecule type" value="Genomic_DNA"/>
</dbReference>
<dbReference type="PANTHER" id="PTHR33055">
    <property type="entry name" value="TRANSPOSASE FOR INSERTION SEQUENCE ELEMENT IS1111A"/>
    <property type="match status" value="1"/>
</dbReference>
<comment type="caution">
    <text evidence="4">The sequence shown here is derived from an EMBL/GenBank/DDBJ whole genome shotgun (WGS) entry which is preliminary data.</text>
</comment>
<accession>A0A0R3DQV9</accession>
<gene>
    <name evidence="6" type="ORF">AOQ71_01795</name>
    <name evidence="5" type="ORF">AOQ71_04260</name>
    <name evidence="4" type="ORF">AOQ71_17250</name>
    <name evidence="3" type="ORF">AOQ71_18635</name>
</gene>
<evidence type="ECO:0000313" key="6">
    <source>
        <dbReference type="EMBL" id="KRQ17476.1"/>
    </source>
</evidence>
<dbReference type="Pfam" id="PF01548">
    <property type="entry name" value="DEDD_Tnp_IS110"/>
    <property type="match status" value="1"/>
</dbReference>
<dbReference type="PANTHER" id="PTHR33055:SF13">
    <property type="entry name" value="TRANSPOSASE"/>
    <property type="match status" value="1"/>
</dbReference>
<dbReference type="GO" id="GO:0006313">
    <property type="term" value="P:DNA transposition"/>
    <property type="evidence" value="ECO:0007669"/>
    <property type="project" value="InterPro"/>
</dbReference>
<dbReference type="EMBL" id="LJYG01000009">
    <property type="protein sequence ID" value="KRQ17476.1"/>
    <property type="molecule type" value="Genomic_DNA"/>
</dbReference>
<dbReference type="EMBL" id="LJYG01000082">
    <property type="protein sequence ID" value="KRQ10933.1"/>
    <property type="molecule type" value="Genomic_DNA"/>
</dbReference>
<dbReference type="RefSeq" id="WP_057740990.1">
    <property type="nucleotide sequence ID" value="NZ_LJYG01000009.1"/>
</dbReference>
<feature type="domain" description="Transposase IS110-like N-terminal" evidence="1">
    <location>
        <begin position="21"/>
        <end position="164"/>
    </location>
</feature>
<dbReference type="Pfam" id="PF02371">
    <property type="entry name" value="Transposase_20"/>
    <property type="match status" value="1"/>
</dbReference>
<name>A0A0R3DQV9_9BRAD</name>
<evidence type="ECO:0000313" key="5">
    <source>
        <dbReference type="EMBL" id="KRQ16847.1"/>
    </source>
</evidence>
<dbReference type="InterPro" id="IPR003346">
    <property type="entry name" value="Transposase_20"/>
</dbReference>
<dbReference type="Proteomes" id="UP000051936">
    <property type="component" value="Unassembled WGS sequence"/>
</dbReference>
<dbReference type="AlphaFoldDB" id="A0A0R3DQV9"/>
<dbReference type="InterPro" id="IPR002525">
    <property type="entry name" value="Transp_IS110-like_N"/>
</dbReference>
<dbReference type="InterPro" id="IPR047650">
    <property type="entry name" value="Transpos_IS110"/>
</dbReference>
<evidence type="ECO:0000259" key="1">
    <source>
        <dbReference type="Pfam" id="PF01548"/>
    </source>
</evidence>
<dbReference type="GO" id="GO:0004803">
    <property type="term" value="F:transposase activity"/>
    <property type="evidence" value="ECO:0007669"/>
    <property type="project" value="InterPro"/>
</dbReference>
<organism evidence="4 7">
    <name type="scientific">Bradyrhizobium manausense</name>
    <dbReference type="NCBI Taxonomy" id="989370"/>
    <lineage>
        <taxon>Bacteria</taxon>
        <taxon>Pseudomonadati</taxon>
        <taxon>Pseudomonadota</taxon>
        <taxon>Alphaproteobacteria</taxon>
        <taxon>Hyphomicrobiales</taxon>
        <taxon>Nitrobacteraceae</taxon>
        <taxon>Bradyrhizobium</taxon>
    </lineage>
</organism>
<dbReference type="GO" id="GO:0003677">
    <property type="term" value="F:DNA binding"/>
    <property type="evidence" value="ECO:0007669"/>
    <property type="project" value="InterPro"/>
</dbReference>
<evidence type="ECO:0000259" key="2">
    <source>
        <dbReference type="Pfam" id="PF02371"/>
    </source>
</evidence>
<keyword evidence="7" id="KW-1185">Reference proteome</keyword>
<evidence type="ECO:0000313" key="3">
    <source>
        <dbReference type="EMBL" id="KRQ10933.1"/>
    </source>
</evidence>
<reference evidence="4 7" key="1">
    <citation type="submission" date="2015-09" db="EMBL/GenBank/DDBJ databases">
        <title>Draft Genome Sequence of Bradyrhizobium manausense Strain BR 3351T, a Novel Symbiotic Nitrogen-Fixing Alphaproteobacterium Isolated from Brazilian Amazon Rain Forest.</title>
        <authorList>
            <person name="De Araujo J.L."/>
            <person name="Zilli J.E."/>
        </authorList>
    </citation>
    <scope>NUCLEOTIDE SEQUENCE [LARGE SCALE GENOMIC DNA]</scope>
    <source>
        <strain evidence="4 7">BR3351</strain>
    </source>
</reference>
<evidence type="ECO:0000313" key="7">
    <source>
        <dbReference type="Proteomes" id="UP000051936"/>
    </source>
</evidence>
<feature type="domain" description="Transposase IS116/IS110/IS902 C-terminal" evidence="2">
    <location>
        <begin position="296"/>
        <end position="378"/>
    </location>
</feature>
<proteinExistence type="predicted"/>
<dbReference type="NCBIfam" id="NF033542">
    <property type="entry name" value="transpos_IS110"/>
    <property type="match status" value="1"/>
</dbReference>